<dbReference type="Pfam" id="PF07690">
    <property type="entry name" value="MFS_1"/>
    <property type="match status" value="1"/>
</dbReference>
<dbReference type="PANTHER" id="PTHR43045:SF1">
    <property type="entry name" value="SHIKIMATE TRANSPORTER"/>
    <property type="match status" value="1"/>
</dbReference>
<keyword evidence="2" id="KW-0813">Transport</keyword>
<dbReference type="InterPro" id="IPR005828">
    <property type="entry name" value="MFS_sugar_transport-like"/>
</dbReference>
<keyword evidence="11" id="KW-1185">Reference proteome</keyword>
<evidence type="ECO:0000256" key="6">
    <source>
        <dbReference type="ARBA" id="ARBA00023136"/>
    </source>
</evidence>
<sequence>MSHDKKNLRRVVLSSLVGAVIEWYDFFLYGVVAGLVFNKLFFPEFSEGMGTILAFATFAVGFVARPLGGIIFGHFGDKIGRKKMLILTLEIMGVATVLIGLIPSYETIGIWAPILLVVCRLAQGIGLGGEWGGAVLMAFESAPAHKRAFYGSLPQIGLSLGLMLASGVVGLLSLLLSDAAFISWGWRLAFILSAVLVFVGAYIRTSVQETKDFSEAKKDVEQIRYPMLEAFRRYPKTLGACVGARFVEGIAFNVFGVFSLTYLTQSCGVDRTVALMAVVAASAVMGCFIPFWGLLADRVGKGRIFGFAALLLGLTAYPVFWVFHNYSANLVLTFLALIVPFGIIYAAAYASMASLFSEAFDATVRYSSISFVYQFSGIFASGLTPMIATILVQANDSQPWYLCGYLAVAGVISAVSTVCIGRLRASGTEPRPGVESGTKSTAATLPQQAV</sequence>
<comment type="subcellular location">
    <subcellularLocation>
        <location evidence="1">Cell membrane</location>
        <topology evidence="1">Multi-pass membrane protein</topology>
    </subcellularLocation>
</comment>
<dbReference type="InterPro" id="IPR020846">
    <property type="entry name" value="MFS_dom"/>
</dbReference>
<feature type="transmembrane region" description="Helical" evidence="8">
    <location>
        <begin position="12"/>
        <end position="37"/>
    </location>
</feature>
<reference evidence="11" key="1">
    <citation type="submission" date="2016-02" db="EMBL/GenBank/DDBJ databases">
        <authorList>
            <person name="Holder M.E."/>
            <person name="Ajami N.J."/>
            <person name="Petrosino J.F."/>
        </authorList>
    </citation>
    <scope>NUCLEOTIDE SEQUENCE [LARGE SCALE GENOMIC DNA]</scope>
    <source>
        <strain evidence="11">CCUG 45958</strain>
    </source>
</reference>
<evidence type="ECO:0000256" key="4">
    <source>
        <dbReference type="ARBA" id="ARBA00022692"/>
    </source>
</evidence>
<dbReference type="InterPro" id="IPR036259">
    <property type="entry name" value="MFS_trans_sf"/>
</dbReference>
<feature type="compositionally biased region" description="Polar residues" evidence="7">
    <location>
        <begin position="437"/>
        <end position="450"/>
    </location>
</feature>
<dbReference type="GO" id="GO:0005886">
    <property type="term" value="C:plasma membrane"/>
    <property type="evidence" value="ECO:0007669"/>
    <property type="project" value="UniProtKB-SubCell"/>
</dbReference>
<feature type="region of interest" description="Disordered" evidence="7">
    <location>
        <begin position="427"/>
        <end position="450"/>
    </location>
</feature>
<keyword evidence="4 8" id="KW-0812">Transmembrane</keyword>
<protein>
    <submittedName>
        <fullName evidence="10">MFS transporter</fullName>
    </submittedName>
</protein>
<dbReference type="PROSITE" id="PS50850">
    <property type="entry name" value="MFS"/>
    <property type="match status" value="1"/>
</dbReference>
<feature type="transmembrane region" description="Helical" evidence="8">
    <location>
        <begin position="399"/>
        <end position="421"/>
    </location>
</feature>
<feature type="transmembrane region" description="Helical" evidence="8">
    <location>
        <begin position="237"/>
        <end position="260"/>
    </location>
</feature>
<dbReference type="CDD" id="cd17369">
    <property type="entry name" value="MFS_ShiA_like"/>
    <property type="match status" value="1"/>
</dbReference>
<accession>A0A109W409</accession>
<feature type="transmembrane region" description="Helical" evidence="8">
    <location>
        <begin position="84"/>
        <end position="102"/>
    </location>
</feature>
<evidence type="ECO:0000313" key="11">
    <source>
        <dbReference type="Proteomes" id="UP000069241"/>
    </source>
</evidence>
<feature type="transmembrane region" description="Helical" evidence="8">
    <location>
        <begin position="148"/>
        <end position="172"/>
    </location>
</feature>
<feature type="transmembrane region" description="Helical" evidence="8">
    <location>
        <begin position="184"/>
        <end position="203"/>
    </location>
</feature>
<name>A0A109W409_9BACT</name>
<dbReference type="EMBL" id="CP014229">
    <property type="protein sequence ID" value="AMD89611.1"/>
    <property type="molecule type" value="Genomic_DNA"/>
</dbReference>
<dbReference type="GO" id="GO:0022857">
    <property type="term" value="F:transmembrane transporter activity"/>
    <property type="evidence" value="ECO:0007669"/>
    <property type="project" value="InterPro"/>
</dbReference>
<dbReference type="InterPro" id="IPR011701">
    <property type="entry name" value="MFS"/>
</dbReference>
<feature type="transmembrane region" description="Helical" evidence="8">
    <location>
        <begin position="108"/>
        <end position="127"/>
    </location>
</feature>
<feature type="transmembrane region" description="Helical" evidence="8">
    <location>
        <begin position="49"/>
        <end position="72"/>
    </location>
</feature>
<dbReference type="Gene3D" id="1.20.1250.20">
    <property type="entry name" value="MFS general substrate transporter like domains"/>
    <property type="match status" value="2"/>
</dbReference>
<evidence type="ECO:0000256" key="8">
    <source>
        <dbReference type="SAM" id="Phobius"/>
    </source>
</evidence>
<evidence type="ECO:0000256" key="7">
    <source>
        <dbReference type="SAM" id="MobiDB-lite"/>
    </source>
</evidence>
<keyword evidence="6 8" id="KW-0472">Membrane</keyword>
<dbReference type="AlphaFoldDB" id="A0A109W409"/>
<evidence type="ECO:0000256" key="3">
    <source>
        <dbReference type="ARBA" id="ARBA00022475"/>
    </source>
</evidence>
<dbReference type="SUPFAM" id="SSF103473">
    <property type="entry name" value="MFS general substrate transporter"/>
    <property type="match status" value="1"/>
</dbReference>
<evidence type="ECO:0000313" key="10">
    <source>
        <dbReference type="EMBL" id="AMD89611.1"/>
    </source>
</evidence>
<proteinExistence type="predicted"/>
<dbReference type="KEGG" id="dfi:AXF13_05505"/>
<dbReference type="STRING" id="44742.AXF13_05505"/>
<dbReference type="FunFam" id="1.20.1250.20:FF:000001">
    <property type="entry name" value="Dicarboxylate MFS transporter"/>
    <property type="match status" value="1"/>
</dbReference>
<evidence type="ECO:0000256" key="5">
    <source>
        <dbReference type="ARBA" id="ARBA00022989"/>
    </source>
</evidence>
<evidence type="ECO:0000256" key="2">
    <source>
        <dbReference type="ARBA" id="ARBA00022448"/>
    </source>
</evidence>
<organism evidence="10 11">
    <name type="scientific">Desulfovibrio fairfieldensis</name>
    <dbReference type="NCBI Taxonomy" id="44742"/>
    <lineage>
        <taxon>Bacteria</taxon>
        <taxon>Pseudomonadati</taxon>
        <taxon>Thermodesulfobacteriota</taxon>
        <taxon>Desulfovibrionia</taxon>
        <taxon>Desulfovibrionales</taxon>
        <taxon>Desulfovibrionaceae</taxon>
        <taxon>Desulfovibrio</taxon>
    </lineage>
</organism>
<gene>
    <name evidence="10" type="ORF">AXF13_05505</name>
</gene>
<dbReference type="RefSeq" id="WP_062251963.1">
    <property type="nucleotide sequence ID" value="NZ_CP014229.1"/>
</dbReference>
<feature type="transmembrane region" description="Helical" evidence="8">
    <location>
        <begin position="371"/>
        <end position="393"/>
    </location>
</feature>
<dbReference type="PANTHER" id="PTHR43045">
    <property type="entry name" value="SHIKIMATE TRANSPORTER"/>
    <property type="match status" value="1"/>
</dbReference>
<evidence type="ECO:0000259" key="9">
    <source>
        <dbReference type="PROSITE" id="PS50850"/>
    </source>
</evidence>
<feature type="transmembrane region" description="Helical" evidence="8">
    <location>
        <begin position="272"/>
        <end position="292"/>
    </location>
</feature>
<evidence type="ECO:0000256" key="1">
    <source>
        <dbReference type="ARBA" id="ARBA00004651"/>
    </source>
</evidence>
<feature type="transmembrane region" description="Helical" evidence="8">
    <location>
        <begin position="304"/>
        <end position="324"/>
    </location>
</feature>
<dbReference type="Pfam" id="PF00083">
    <property type="entry name" value="Sugar_tr"/>
    <property type="match status" value="1"/>
</dbReference>
<keyword evidence="5 8" id="KW-1133">Transmembrane helix</keyword>
<feature type="transmembrane region" description="Helical" evidence="8">
    <location>
        <begin position="330"/>
        <end position="350"/>
    </location>
</feature>
<dbReference type="Proteomes" id="UP000069241">
    <property type="component" value="Chromosome"/>
</dbReference>
<keyword evidence="3" id="KW-1003">Cell membrane</keyword>
<feature type="domain" description="Major facilitator superfamily (MFS) profile" evidence="9">
    <location>
        <begin position="11"/>
        <end position="422"/>
    </location>
</feature>